<protein>
    <submittedName>
        <fullName evidence="2">847_t:CDS:1</fullName>
    </submittedName>
</protein>
<reference evidence="2" key="1">
    <citation type="submission" date="2022-08" db="EMBL/GenBank/DDBJ databases">
        <authorList>
            <person name="Kallberg Y."/>
            <person name="Tangrot J."/>
            <person name="Rosling A."/>
        </authorList>
    </citation>
    <scope>NUCLEOTIDE SEQUENCE</scope>
    <source>
        <strain evidence="2">Wild A</strain>
    </source>
</reference>
<keyword evidence="3" id="KW-1185">Reference proteome</keyword>
<feature type="transmembrane region" description="Helical" evidence="1">
    <location>
        <begin position="43"/>
        <end position="62"/>
    </location>
</feature>
<sequence length="140" mass="16572">MSKIFLSLNNDNVFSDIIPNETYWNNDISNFQPKRLDMIYLEWAILLIGWYIILSAVPNLWIDYDLWREFVERDTNISQPPKVIKKRQRKAEDTTSLLHQPKIFQTNLFDSGSHQSTVIEMRKSPKKISTDVERKILSVE</sequence>
<name>A0A9W4T451_9GLOM</name>
<accession>A0A9W4T451</accession>
<evidence type="ECO:0000313" key="3">
    <source>
        <dbReference type="Proteomes" id="UP001153678"/>
    </source>
</evidence>
<evidence type="ECO:0000313" key="2">
    <source>
        <dbReference type="EMBL" id="CAI2191864.1"/>
    </source>
</evidence>
<keyword evidence="1" id="KW-1133">Transmembrane helix</keyword>
<keyword evidence="1" id="KW-0472">Membrane</keyword>
<dbReference type="Proteomes" id="UP001153678">
    <property type="component" value="Unassembled WGS sequence"/>
</dbReference>
<organism evidence="2 3">
    <name type="scientific">Funneliformis geosporum</name>
    <dbReference type="NCBI Taxonomy" id="1117311"/>
    <lineage>
        <taxon>Eukaryota</taxon>
        <taxon>Fungi</taxon>
        <taxon>Fungi incertae sedis</taxon>
        <taxon>Mucoromycota</taxon>
        <taxon>Glomeromycotina</taxon>
        <taxon>Glomeromycetes</taxon>
        <taxon>Glomerales</taxon>
        <taxon>Glomeraceae</taxon>
        <taxon>Funneliformis</taxon>
    </lineage>
</organism>
<keyword evidence="1" id="KW-0812">Transmembrane</keyword>
<dbReference type="EMBL" id="CAMKVN010007795">
    <property type="protein sequence ID" value="CAI2191864.1"/>
    <property type="molecule type" value="Genomic_DNA"/>
</dbReference>
<proteinExistence type="predicted"/>
<gene>
    <name evidence="2" type="ORF">FWILDA_LOCUS15286</name>
</gene>
<evidence type="ECO:0000256" key="1">
    <source>
        <dbReference type="SAM" id="Phobius"/>
    </source>
</evidence>
<comment type="caution">
    <text evidence="2">The sequence shown here is derived from an EMBL/GenBank/DDBJ whole genome shotgun (WGS) entry which is preliminary data.</text>
</comment>
<dbReference type="AlphaFoldDB" id="A0A9W4T451"/>
<dbReference type="OrthoDB" id="10410150at2759"/>